<gene>
    <name evidence="1" type="ORF">SDC9_125942</name>
</gene>
<comment type="caution">
    <text evidence="1">The sequence shown here is derived from an EMBL/GenBank/DDBJ whole genome shotgun (WGS) entry which is preliminary data.</text>
</comment>
<proteinExistence type="predicted"/>
<name>A0A645CPU0_9ZZZZ</name>
<protein>
    <submittedName>
        <fullName evidence="1">Uncharacterized protein</fullName>
    </submittedName>
</protein>
<accession>A0A645CPU0</accession>
<evidence type="ECO:0000313" key="1">
    <source>
        <dbReference type="EMBL" id="MPM78927.1"/>
    </source>
</evidence>
<sequence length="255" mass="28638">MKRNASADALRANIENPVVFAGARLFARLSSNGYTVHPIAKVCAKVDSFQQRLTDDCLMPNLCLPKHRKTFVRFRLILHGAADGNVRVSLSPILRNTSGKPRYPLCYKQKRAVGTLFHHPPGFASPLVRIFQQKVRCKTGPYQRPGGYFIGTVPRVRNRQVEVVVLFHDVRVLAVPAVHAVDIAVQTPGGILMASVPGVPVDAVFIRNRPSFEWSLFHICSIRVFYAHNSSQFVSLTLPTRVQYNRQAERSAYYE</sequence>
<dbReference type="EMBL" id="VSSQ01028996">
    <property type="protein sequence ID" value="MPM78927.1"/>
    <property type="molecule type" value="Genomic_DNA"/>
</dbReference>
<reference evidence="1" key="1">
    <citation type="submission" date="2019-08" db="EMBL/GenBank/DDBJ databases">
        <authorList>
            <person name="Kucharzyk K."/>
            <person name="Murdoch R.W."/>
            <person name="Higgins S."/>
            <person name="Loffler F."/>
        </authorList>
    </citation>
    <scope>NUCLEOTIDE SEQUENCE</scope>
</reference>
<dbReference type="AlphaFoldDB" id="A0A645CPU0"/>
<organism evidence="1">
    <name type="scientific">bioreactor metagenome</name>
    <dbReference type="NCBI Taxonomy" id="1076179"/>
    <lineage>
        <taxon>unclassified sequences</taxon>
        <taxon>metagenomes</taxon>
        <taxon>ecological metagenomes</taxon>
    </lineage>
</organism>